<protein>
    <submittedName>
        <fullName evidence="1">Uncharacterized protein</fullName>
    </submittedName>
</protein>
<name>A0ABW8XQ40_9FLAO</name>
<evidence type="ECO:0000313" key="2">
    <source>
        <dbReference type="Proteomes" id="UP001629260"/>
    </source>
</evidence>
<evidence type="ECO:0000313" key="1">
    <source>
        <dbReference type="EMBL" id="MFL9829647.1"/>
    </source>
</evidence>
<proteinExistence type="predicted"/>
<gene>
    <name evidence="1" type="ORF">ABS764_02180</name>
</gene>
<sequence length="118" mass="14186">MKRLVLKTIENSIEIPFVEDEFESGAVCFANDEDLRLDFKLQFTIYDVVNYVYGIYQLYWEENGKLEVSRLKIPYPVNAHRFWEYSTIGKKYRQQHVINKIELTDVTELQWENLKSKI</sequence>
<dbReference type="Proteomes" id="UP001629260">
    <property type="component" value="Unassembled WGS sequence"/>
</dbReference>
<comment type="caution">
    <text evidence="1">The sequence shown here is derived from an EMBL/GenBank/DDBJ whole genome shotgun (WGS) entry which is preliminary data.</text>
</comment>
<organism evidence="1 2">
    <name type="scientific">Flavobacterium plantiphilum</name>
    <dbReference type="NCBI Taxonomy" id="3163297"/>
    <lineage>
        <taxon>Bacteria</taxon>
        <taxon>Pseudomonadati</taxon>
        <taxon>Bacteroidota</taxon>
        <taxon>Flavobacteriia</taxon>
        <taxon>Flavobacteriales</taxon>
        <taxon>Flavobacteriaceae</taxon>
        <taxon>Flavobacterium</taxon>
    </lineage>
</organism>
<accession>A0ABW8XQ40</accession>
<reference evidence="1 2" key="1">
    <citation type="submission" date="2024-06" db="EMBL/GenBank/DDBJ databases">
        <authorList>
            <person name="Kaempfer P."/>
            <person name="Viver T."/>
        </authorList>
    </citation>
    <scope>NUCLEOTIDE SEQUENCE [LARGE SCALE GENOMIC DNA]</scope>
    <source>
        <strain evidence="1 2">ST-87</strain>
    </source>
</reference>
<dbReference type="EMBL" id="JBELQA010000001">
    <property type="protein sequence ID" value="MFL9829647.1"/>
    <property type="molecule type" value="Genomic_DNA"/>
</dbReference>
<dbReference type="RefSeq" id="WP_408079496.1">
    <property type="nucleotide sequence ID" value="NZ_JBELQA010000001.1"/>
</dbReference>
<keyword evidence="2" id="KW-1185">Reference proteome</keyword>